<dbReference type="NCBIfam" id="TIGR00778">
    <property type="entry name" value="ahpD_dom"/>
    <property type="match status" value="1"/>
</dbReference>
<dbReference type="SUPFAM" id="SSF69118">
    <property type="entry name" value="AhpD-like"/>
    <property type="match status" value="1"/>
</dbReference>
<evidence type="ECO:0000313" key="9">
    <source>
        <dbReference type="Proteomes" id="UP000278222"/>
    </source>
</evidence>
<dbReference type="InterPro" id="IPR004674">
    <property type="entry name" value="AhpD"/>
</dbReference>
<dbReference type="OrthoDB" id="9801997at2"/>
<feature type="active site" description="Cysteine sulfenic acid (-SOH) intermediate" evidence="6">
    <location>
        <position position="134"/>
    </location>
</feature>
<dbReference type="PANTHER" id="PTHR33930">
    <property type="entry name" value="ALKYL HYDROPEROXIDE REDUCTASE AHPD"/>
    <property type="match status" value="1"/>
</dbReference>
<name>A0A3N1L0U7_9PROT</name>
<dbReference type="GO" id="GO:0006979">
    <property type="term" value="P:response to oxidative stress"/>
    <property type="evidence" value="ECO:0007669"/>
    <property type="project" value="InterPro"/>
</dbReference>
<feature type="disulfide bond" evidence="6">
    <location>
        <begin position="131"/>
        <end position="134"/>
    </location>
</feature>
<evidence type="ECO:0000256" key="5">
    <source>
        <dbReference type="ARBA" id="ARBA00023284"/>
    </source>
</evidence>
<feature type="disulfide bond" description="Interchain (with AhpC); in linked form" evidence="6">
    <location>
        <position position="134"/>
    </location>
</feature>
<evidence type="ECO:0000256" key="6">
    <source>
        <dbReference type="HAMAP-Rule" id="MF_01676"/>
    </source>
</evidence>
<comment type="caution">
    <text evidence="8">The sequence shown here is derived from an EMBL/GenBank/DDBJ whole genome shotgun (WGS) entry which is preliminary data.</text>
</comment>
<gene>
    <name evidence="6" type="primary">ahpD</name>
    <name evidence="8" type="ORF">EDC65_3413</name>
</gene>
<evidence type="ECO:0000313" key="8">
    <source>
        <dbReference type="EMBL" id="ROP84066.1"/>
    </source>
</evidence>
<dbReference type="Proteomes" id="UP000278222">
    <property type="component" value="Unassembled WGS sequence"/>
</dbReference>
<comment type="catalytic activity">
    <reaction evidence="6">
        <text>N(6)-[(R)-dihydrolipoyl]-L-lysyl-[lipoyl-carrier protein] + a hydroperoxide = N(6)-[(R)-lipoyl]-L-lysyl-[lipoyl-carrier protein] + an alcohol + H2O</text>
        <dbReference type="Rhea" id="RHEA:62636"/>
        <dbReference type="Rhea" id="RHEA-COMP:10502"/>
        <dbReference type="Rhea" id="RHEA-COMP:16355"/>
        <dbReference type="ChEBI" id="CHEBI:15377"/>
        <dbReference type="ChEBI" id="CHEBI:30879"/>
        <dbReference type="ChEBI" id="CHEBI:35924"/>
        <dbReference type="ChEBI" id="CHEBI:83099"/>
        <dbReference type="ChEBI" id="CHEBI:83100"/>
        <dbReference type="EC" id="1.11.1.28"/>
    </reaction>
</comment>
<feature type="active site" description="Proton donor" evidence="6">
    <location>
        <position position="131"/>
    </location>
</feature>
<dbReference type="GO" id="GO:0032843">
    <property type="term" value="F:hydroperoxide reductase activity"/>
    <property type="evidence" value="ECO:0007669"/>
    <property type="project" value="InterPro"/>
</dbReference>
<dbReference type="Pfam" id="PF02627">
    <property type="entry name" value="CMD"/>
    <property type="match status" value="1"/>
</dbReference>
<dbReference type="NCBIfam" id="TIGR00777">
    <property type="entry name" value="ahpD"/>
    <property type="match status" value="1"/>
</dbReference>
<keyword evidence="1 6" id="KW-0575">Peroxidase</keyword>
<keyword evidence="4 6" id="KW-1015">Disulfide bond</keyword>
<evidence type="ECO:0000256" key="4">
    <source>
        <dbReference type="ARBA" id="ARBA00023157"/>
    </source>
</evidence>
<dbReference type="AlphaFoldDB" id="A0A3N1L0U7"/>
<dbReference type="Gene3D" id="1.20.1290.10">
    <property type="entry name" value="AhpD-like"/>
    <property type="match status" value="1"/>
</dbReference>
<evidence type="ECO:0000256" key="1">
    <source>
        <dbReference type="ARBA" id="ARBA00022559"/>
    </source>
</evidence>
<dbReference type="PANTHER" id="PTHR33930:SF7">
    <property type="entry name" value="ALKYL HYDROPEROXIDE REDUCTASE AHPD"/>
    <property type="match status" value="1"/>
</dbReference>
<keyword evidence="3 6" id="KW-0560">Oxidoreductase</keyword>
<feature type="domain" description="Carboxymuconolactone decarboxylase-like" evidence="7">
    <location>
        <begin position="95"/>
        <end position="169"/>
    </location>
</feature>
<dbReference type="InterPro" id="IPR029032">
    <property type="entry name" value="AhpD-like"/>
</dbReference>
<organism evidence="8 9">
    <name type="scientific">Stella humosa</name>
    <dbReference type="NCBI Taxonomy" id="94"/>
    <lineage>
        <taxon>Bacteria</taxon>
        <taxon>Pseudomonadati</taxon>
        <taxon>Pseudomonadota</taxon>
        <taxon>Alphaproteobacteria</taxon>
        <taxon>Rhodospirillales</taxon>
        <taxon>Stellaceae</taxon>
        <taxon>Stella</taxon>
    </lineage>
</organism>
<dbReference type="GO" id="GO:0045454">
    <property type="term" value="P:cell redox homeostasis"/>
    <property type="evidence" value="ECO:0007669"/>
    <property type="project" value="TreeGrafter"/>
</dbReference>
<proteinExistence type="inferred from homology"/>
<dbReference type="EC" id="1.11.1.28" evidence="6"/>
<dbReference type="RefSeq" id="WP_123691694.1">
    <property type="nucleotide sequence ID" value="NZ_AP019700.1"/>
</dbReference>
<evidence type="ECO:0000256" key="2">
    <source>
        <dbReference type="ARBA" id="ARBA00022862"/>
    </source>
</evidence>
<comment type="function">
    <text evidence="6">Antioxidant protein with alkyl hydroperoxidase activity. Required for the reduction of the AhpC active site cysteine residues and for the regeneration of the AhpC enzyme activity.</text>
</comment>
<keyword evidence="2 6" id="KW-0049">Antioxidant</keyword>
<dbReference type="EMBL" id="RJKX01000015">
    <property type="protein sequence ID" value="ROP84066.1"/>
    <property type="molecule type" value="Genomic_DNA"/>
</dbReference>
<keyword evidence="5 6" id="KW-0676">Redox-active center</keyword>
<reference evidence="8 9" key="1">
    <citation type="submission" date="2018-11" db="EMBL/GenBank/DDBJ databases">
        <title>Genomic Encyclopedia of Type Strains, Phase IV (KMG-IV): sequencing the most valuable type-strain genomes for metagenomic binning, comparative biology and taxonomic classification.</title>
        <authorList>
            <person name="Goeker M."/>
        </authorList>
    </citation>
    <scope>NUCLEOTIDE SEQUENCE [LARGE SCALE GENOMIC DNA]</scope>
    <source>
        <strain evidence="8 9">DSM 5900</strain>
    </source>
</reference>
<sequence>MSIESIRDALPAFARDLKLNLTTVLATPELTPAQRWGAALSAAVAARNPELVAAVESDAAQHLDAAGRDAARAAAAIMAMNNVYYRFTHLVEDADYGRMPARLRMNVIGNPGVPHLDFELWSMGVSAINGCGMCMASHARAVTEKGGSKEAVQAVVRIAAVVNAVAVALEEARRTEALPAAA</sequence>
<dbReference type="GO" id="GO:0015036">
    <property type="term" value="F:disulfide oxidoreductase activity"/>
    <property type="evidence" value="ECO:0007669"/>
    <property type="project" value="TreeGrafter"/>
</dbReference>
<evidence type="ECO:0000259" key="7">
    <source>
        <dbReference type="Pfam" id="PF02627"/>
    </source>
</evidence>
<protein>
    <recommendedName>
        <fullName evidence="6">Alkyl hydroperoxide reductase AhpD</fullName>
        <ecNumber evidence="6">1.11.1.28</ecNumber>
    </recommendedName>
    <alternativeName>
        <fullName evidence="6">Alkylhydroperoxidase AhpD</fullName>
    </alternativeName>
</protein>
<dbReference type="InterPro" id="IPR004675">
    <property type="entry name" value="AhpD_core"/>
</dbReference>
<accession>A0A3N1L0U7</accession>
<dbReference type="InterPro" id="IPR003779">
    <property type="entry name" value="CMD-like"/>
</dbReference>
<dbReference type="GO" id="GO:0051920">
    <property type="term" value="F:peroxiredoxin activity"/>
    <property type="evidence" value="ECO:0007669"/>
    <property type="project" value="InterPro"/>
</dbReference>
<evidence type="ECO:0000256" key="3">
    <source>
        <dbReference type="ARBA" id="ARBA00023002"/>
    </source>
</evidence>
<comment type="similarity">
    <text evidence="6">Belongs to the AhpD family.</text>
</comment>
<keyword evidence="9" id="KW-1185">Reference proteome</keyword>
<dbReference type="HAMAP" id="MF_01676">
    <property type="entry name" value="AhpD"/>
    <property type="match status" value="1"/>
</dbReference>